<gene>
    <name evidence="8" type="ORF">FHK82_03405</name>
</gene>
<keyword evidence="3 6" id="KW-0812">Transmembrane</keyword>
<comment type="subcellular location">
    <subcellularLocation>
        <location evidence="1">Cell membrane</location>
        <topology evidence="1">Multi-pass membrane protein</topology>
    </subcellularLocation>
</comment>
<organism evidence="8 9">
    <name type="scientific">Sedimenticola thiotaurini</name>
    <dbReference type="NCBI Taxonomy" id="1543721"/>
    <lineage>
        <taxon>Bacteria</taxon>
        <taxon>Pseudomonadati</taxon>
        <taxon>Pseudomonadota</taxon>
        <taxon>Gammaproteobacteria</taxon>
        <taxon>Chromatiales</taxon>
        <taxon>Sedimenticolaceae</taxon>
        <taxon>Sedimenticola</taxon>
    </lineage>
</organism>
<sequence>MLKFYLPTLLISAWFNLRELKSAQELNQEMQKMKHDTRIYNTADGSIDKKKAVFKTGKIDIPTRAIHLGIMVFALAAYFTGDGADDYKKLEYFGYTLHKWLGMGLSVFILLRIVYGLVGTQAARFSNWVPYTKEQFLLAREGLMSALLYKKPKRPAHQGIAGLINAAGLIIFTWMAVTGSLIFFFLEPGRSTDGLMHLIVEIHEVGETLVPAYLVIHVGAVIIHALYGRDIWRKMFFMKRRPFRRV</sequence>
<evidence type="ECO:0000259" key="7">
    <source>
        <dbReference type="Pfam" id="PF01292"/>
    </source>
</evidence>
<dbReference type="SUPFAM" id="SSF81342">
    <property type="entry name" value="Transmembrane di-heme cytochromes"/>
    <property type="match status" value="1"/>
</dbReference>
<name>A0A558DCV0_9GAMM</name>
<dbReference type="Proteomes" id="UP000317355">
    <property type="component" value="Unassembled WGS sequence"/>
</dbReference>
<feature type="transmembrane region" description="Helical" evidence="6">
    <location>
        <begin position="61"/>
        <end position="80"/>
    </location>
</feature>
<evidence type="ECO:0000256" key="3">
    <source>
        <dbReference type="ARBA" id="ARBA00022692"/>
    </source>
</evidence>
<keyword evidence="2" id="KW-1003">Cell membrane</keyword>
<feature type="domain" description="Cytochrome b561 bacterial/Ni-hydrogenase" evidence="7">
    <location>
        <begin position="60"/>
        <end position="237"/>
    </location>
</feature>
<feature type="transmembrane region" description="Helical" evidence="6">
    <location>
        <begin position="100"/>
        <end position="118"/>
    </location>
</feature>
<dbReference type="GO" id="GO:0022904">
    <property type="term" value="P:respiratory electron transport chain"/>
    <property type="evidence" value="ECO:0007669"/>
    <property type="project" value="InterPro"/>
</dbReference>
<feature type="transmembrane region" description="Helical" evidence="6">
    <location>
        <begin position="212"/>
        <end position="232"/>
    </location>
</feature>
<evidence type="ECO:0000256" key="1">
    <source>
        <dbReference type="ARBA" id="ARBA00004651"/>
    </source>
</evidence>
<feature type="transmembrane region" description="Helical" evidence="6">
    <location>
        <begin position="160"/>
        <end position="186"/>
    </location>
</feature>
<dbReference type="InterPro" id="IPR011577">
    <property type="entry name" value="Cyt_b561_bac/Ni-Hgenase"/>
</dbReference>
<evidence type="ECO:0000256" key="4">
    <source>
        <dbReference type="ARBA" id="ARBA00022989"/>
    </source>
</evidence>
<dbReference type="EMBL" id="VMRY01000008">
    <property type="protein sequence ID" value="TVT58826.1"/>
    <property type="molecule type" value="Genomic_DNA"/>
</dbReference>
<keyword evidence="4 6" id="KW-1133">Transmembrane helix</keyword>
<dbReference type="GO" id="GO:0005886">
    <property type="term" value="C:plasma membrane"/>
    <property type="evidence" value="ECO:0007669"/>
    <property type="project" value="UniProtKB-SubCell"/>
</dbReference>
<dbReference type="GO" id="GO:0009055">
    <property type="term" value="F:electron transfer activity"/>
    <property type="evidence" value="ECO:0007669"/>
    <property type="project" value="InterPro"/>
</dbReference>
<reference evidence="8 9" key="1">
    <citation type="submission" date="2019-07" db="EMBL/GenBank/DDBJ databases">
        <title>The pathways for chlorine oxyanion respiration interact through the shared metabolite chlorate.</title>
        <authorList>
            <person name="Barnum T.P."/>
            <person name="Cheng Y."/>
            <person name="Hill K.A."/>
            <person name="Lucas L.N."/>
            <person name="Carlson H.K."/>
            <person name="Coates J.D."/>
        </authorList>
    </citation>
    <scope>NUCLEOTIDE SEQUENCE [LARGE SCALE GENOMIC DNA]</scope>
    <source>
        <strain evidence="8">BK-3</strain>
    </source>
</reference>
<dbReference type="InterPro" id="IPR016174">
    <property type="entry name" value="Di-haem_cyt_TM"/>
</dbReference>
<keyword evidence="5 6" id="KW-0472">Membrane</keyword>
<accession>A0A558DCV0</accession>
<dbReference type="Gene3D" id="1.20.950.20">
    <property type="entry name" value="Transmembrane di-heme cytochromes, Chain C"/>
    <property type="match status" value="1"/>
</dbReference>
<protein>
    <submittedName>
        <fullName evidence="8">Cytochrome b/b6 domain-containing protein</fullName>
    </submittedName>
</protein>
<dbReference type="AlphaFoldDB" id="A0A558DCV0"/>
<evidence type="ECO:0000256" key="5">
    <source>
        <dbReference type="ARBA" id="ARBA00023136"/>
    </source>
</evidence>
<proteinExistence type="predicted"/>
<evidence type="ECO:0000313" key="9">
    <source>
        <dbReference type="Proteomes" id="UP000317355"/>
    </source>
</evidence>
<evidence type="ECO:0000256" key="6">
    <source>
        <dbReference type="SAM" id="Phobius"/>
    </source>
</evidence>
<dbReference type="Pfam" id="PF01292">
    <property type="entry name" value="Ni_hydr_CYTB"/>
    <property type="match status" value="1"/>
</dbReference>
<evidence type="ECO:0000256" key="2">
    <source>
        <dbReference type="ARBA" id="ARBA00022475"/>
    </source>
</evidence>
<evidence type="ECO:0000313" key="8">
    <source>
        <dbReference type="EMBL" id="TVT58826.1"/>
    </source>
</evidence>
<comment type="caution">
    <text evidence="8">The sequence shown here is derived from an EMBL/GenBank/DDBJ whole genome shotgun (WGS) entry which is preliminary data.</text>
</comment>